<feature type="compositionally biased region" description="Basic residues" evidence="1">
    <location>
        <begin position="163"/>
        <end position="175"/>
    </location>
</feature>
<evidence type="ECO:0000313" key="2">
    <source>
        <dbReference type="EMBL" id="CBZ27478.1"/>
    </source>
</evidence>
<dbReference type="OrthoDB" id="273523at2759"/>
<dbReference type="VEuPathDB" id="TriTrypDB:LmxM.24.1460"/>
<feature type="compositionally biased region" description="Polar residues" evidence="1">
    <location>
        <begin position="514"/>
        <end position="526"/>
    </location>
</feature>
<dbReference type="OMA" id="HLHEWIR"/>
<feature type="region of interest" description="Disordered" evidence="1">
    <location>
        <begin position="615"/>
        <end position="638"/>
    </location>
</feature>
<feature type="compositionally biased region" description="Basic and acidic residues" evidence="1">
    <location>
        <begin position="615"/>
        <end position="627"/>
    </location>
</feature>
<dbReference type="KEGG" id="lmi:LMXM_24_1460"/>
<feature type="region of interest" description="Disordered" evidence="1">
    <location>
        <begin position="153"/>
        <end position="265"/>
    </location>
</feature>
<feature type="compositionally biased region" description="Basic and acidic residues" evidence="1">
    <location>
        <begin position="207"/>
        <end position="229"/>
    </location>
</feature>
<gene>
    <name evidence="2" type="ORF">LMXM_24_1460</name>
</gene>
<feature type="region of interest" description="Disordered" evidence="1">
    <location>
        <begin position="506"/>
        <end position="545"/>
    </location>
</feature>
<protein>
    <submittedName>
        <fullName evidence="2">Uncharacterized protein</fullName>
    </submittedName>
</protein>
<proteinExistence type="predicted"/>
<feature type="compositionally biased region" description="Basic and acidic residues" evidence="1">
    <location>
        <begin position="527"/>
        <end position="537"/>
    </location>
</feature>
<dbReference type="RefSeq" id="XP_003875964.1">
    <property type="nucleotide sequence ID" value="XM_003875915.1"/>
</dbReference>
<dbReference type="GeneID" id="13448891"/>
<evidence type="ECO:0000256" key="1">
    <source>
        <dbReference type="SAM" id="MobiDB-lite"/>
    </source>
</evidence>
<feature type="compositionally biased region" description="Basic residues" evidence="1">
    <location>
        <begin position="187"/>
        <end position="197"/>
    </location>
</feature>
<evidence type="ECO:0000313" key="3">
    <source>
        <dbReference type="Proteomes" id="UP000007259"/>
    </source>
</evidence>
<organism evidence="2 3">
    <name type="scientific">Leishmania mexicana (strain MHOM/GT/2001/U1103)</name>
    <dbReference type="NCBI Taxonomy" id="929439"/>
    <lineage>
        <taxon>Eukaryota</taxon>
        <taxon>Discoba</taxon>
        <taxon>Euglenozoa</taxon>
        <taxon>Kinetoplastea</taxon>
        <taxon>Metakinetoplastina</taxon>
        <taxon>Trypanosomatida</taxon>
        <taxon>Trypanosomatidae</taxon>
        <taxon>Leishmaniinae</taxon>
        <taxon>Leishmania</taxon>
    </lineage>
</organism>
<dbReference type="PhylomeDB" id="E9AWZ2"/>
<accession>E9AWZ2</accession>
<dbReference type="AlphaFoldDB" id="E9AWZ2"/>
<sequence>MGSFNVLAPKRAMQLRCVRVAAVAVASASLPYRSAADGLLTAPRRPAARGLRERWPADECVAVLSTGTGSLRTAWRGEGRRTWTPRRLVTQADDICTIGTCGCMSDANADVGPATATSLASAAVCTRSPLAGLRVWCAALETPRRSCASLAGVAHAPPGPSHNSHRLRGSYRKRHPSDSLPASASRYTKRSQQHRRAQAPAGRPPRPRREQNGDAGRLRTPVDDYRDDAPPSQPEEVPTADDVDGASVADGDMGASGAGGAASSSAVAHDAEAGWGLEDMNSRTGKTQLEELYERTRDRIRAILEGPLPAMPQDGSVDPDFFVGFTSYSYQLRDQYRAILARELQVPVKALRLSVAWSGRFDVQRFGRAQKVCGVSLDRRVLLAATHSEREKNRGTGLGRKEGDFDAKTRIPEADEASSSSSASALPLPEALQKRIHALVAAINGRRREDLLQMSFFQASPPIPEVEFALTRREHRLLYHLHEWIRRHVLQSAVVVVVYGVPPPLPSTTPDDTQGTPATLHFSTSLPERREATHDTADATNSDAAQQDPYVRWERLCRTRTAAQKLEVQDKWLRLLHRRKVVPLMISLTALATDVAVAVVRGEVPHIDLQHAKQETAEVKQAGEEHAAASATSSTSPAASPLVLSASLQDVLVRIAAASSSSPPFTTDDGGASAEDKDDHAAFLRHAQDVIAPPHGADTAASAADVTPLFRPASTAQKTATMRWVRLVYQALLLREAQGSTDCSGRTDAEESTMRISHQASLPALFAQGAYAGGQGEVAYLQHNRAAMDALLLRPHEISFKKKFLSRMRNGHRRLRMEDESAAPYAVNG</sequence>
<reference evidence="2 3" key="1">
    <citation type="journal article" date="2011" name="Genome Res.">
        <title>Chromosome and gene copy number variation allow major structural change between species and strains of Leishmania.</title>
        <authorList>
            <person name="Rogers M.B."/>
            <person name="Hilley J.D."/>
            <person name="Dickens N.J."/>
            <person name="Wilkes J."/>
            <person name="Bates P.A."/>
            <person name="Depledge D.P."/>
            <person name="Harris D."/>
            <person name="Her Y."/>
            <person name="Herzyk P."/>
            <person name="Imamura H."/>
            <person name="Otto T.D."/>
            <person name="Sanders M."/>
            <person name="Seeger K."/>
            <person name="Dujardin J.C."/>
            <person name="Berriman M."/>
            <person name="Smith D.F."/>
            <person name="Hertz-Fowler C."/>
            <person name="Mottram J.C."/>
        </authorList>
    </citation>
    <scope>NUCLEOTIDE SEQUENCE [LARGE SCALE GENOMIC DNA]</scope>
    <source>
        <strain evidence="2 3">MHOM/GT/2001/U1103</strain>
    </source>
</reference>
<keyword evidence="3" id="KW-1185">Reference proteome</keyword>
<dbReference type="EMBL" id="FR799577">
    <property type="protein sequence ID" value="CBZ27478.1"/>
    <property type="molecule type" value="Genomic_DNA"/>
</dbReference>
<name>E9AWZ2_LEIMU</name>
<dbReference type="Proteomes" id="UP000007259">
    <property type="component" value="Chromosome 24"/>
</dbReference>
<feature type="compositionally biased region" description="Low complexity" evidence="1">
    <location>
        <begin position="628"/>
        <end position="638"/>
    </location>
</feature>